<evidence type="ECO:0000313" key="1">
    <source>
        <dbReference type="EMBL" id="MDO1449418.1"/>
    </source>
</evidence>
<comment type="caution">
    <text evidence="1">The sequence shown here is derived from an EMBL/GenBank/DDBJ whole genome shotgun (WGS) entry which is preliminary data.</text>
</comment>
<evidence type="ECO:0008006" key="3">
    <source>
        <dbReference type="Google" id="ProtNLM"/>
    </source>
</evidence>
<gene>
    <name evidence="1" type="ORF">Q0590_24295</name>
</gene>
<evidence type="ECO:0000313" key="2">
    <source>
        <dbReference type="Proteomes" id="UP001168528"/>
    </source>
</evidence>
<dbReference type="EMBL" id="JAUKPO010000019">
    <property type="protein sequence ID" value="MDO1449418.1"/>
    <property type="molecule type" value="Genomic_DNA"/>
</dbReference>
<accession>A0ABT8RBC7</accession>
<keyword evidence="2" id="KW-1185">Reference proteome</keyword>
<protein>
    <recommendedName>
        <fullName evidence="3">ATP-grasp domain-containing protein</fullName>
    </recommendedName>
</protein>
<dbReference type="RefSeq" id="WP_302040221.1">
    <property type="nucleotide sequence ID" value="NZ_JAUKPO010000019.1"/>
</dbReference>
<name>A0ABT8RBC7_9BACT</name>
<reference evidence="1" key="1">
    <citation type="submission" date="2023-07" db="EMBL/GenBank/DDBJ databases">
        <title>The genome sequence of Rhodocytophaga aerolata KACC 12507.</title>
        <authorList>
            <person name="Zhang X."/>
        </authorList>
    </citation>
    <scope>NUCLEOTIDE SEQUENCE</scope>
    <source>
        <strain evidence="1">KACC 12507</strain>
    </source>
</reference>
<sequence length="289" mass="34287">MLINQYTQTPVYVAFAREMLFFSRRSYLFVKNRLKHKTILFYPDYPFRRAEIWKIISRTNYNITNNPDQPFDMVFYWKDTTRRAHDPFLEALSRTYPIINLRSVDIGKDYVDKVFREVFGYSSLIDPLTYQGKCVKKTIINGKHDGQIIDCPILKVQEGYIYQLLIDTIDASQEALDYRVPIFKREIPFMLLRYKHSNDRFDQTLHVKLTDPANIFSADEQQKIITFCQRMGIEYGELDILRHRADNRIYIVDANNTPSSPPAFVPFDKQERQIMLQKSVEAFTRNFLS</sequence>
<proteinExistence type="predicted"/>
<dbReference type="Proteomes" id="UP001168528">
    <property type="component" value="Unassembled WGS sequence"/>
</dbReference>
<organism evidence="1 2">
    <name type="scientific">Rhodocytophaga aerolata</name>
    <dbReference type="NCBI Taxonomy" id="455078"/>
    <lineage>
        <taxon>Bacteria</taxon>
        <taxon>Pseudomonadati</taxon>
        <taxon>Bacteroidota</taxon>
        <taxon>Cytophagia</taxon>
        <taxon>Cytophagales</taxon>
        <taxon>Rhodocytophagaceae</taxon>
        <taxon>Rhodocytophaga</taxon>
    </lineage>
</organism>